<evidence type="ECO:0000256" key="2">
    <source>
        <dbReference type="ARBA" id="ARBA00023008"/>
    </source>
</evidence>
<keyword evidence="7" id="KW-1185">Reference proteome</keyword>
<evidence type="ECO:0000256" key="1">
    <source>
        <dbReference type="ARBA" id="ARBA00022723"/>
    </source>
</evidence>
<dbReference type="SUPFAM" id="SSF49503">
    <property type="entry name" value="Cupredoxins"/>
    <property type="match status" value="1"/>
</dbReference>
<dbReference type="OrthoDB" id="9816061at2"/>
<dbReference type="Pfam" id="PF13473">
    <property type="entry name" value="Cupredoxin_1"/>
    <property type="match status" value="1"/>
</dbReference>
<reference evidence="6 7" key="1">
    <citation type="submission" date="2016-10" db="EMBL/GenBank/DDBJ databases">
        <authorList>
            <person name="de Groot N.N."/>
        </authorList>
    </citation>
    <scope>NUCLEOTIDE SEQUENCE [LARGE SCALE GENOMIC DNA]</scope>
    <source>
        <strain evidence="6 7">DSM 17890</strain>
    </source>
</reference>
<organism evidence="6 7">
    <name type="scientific">Albimonas donghaensis</name>
    <dbReference type="NCBI Taxonomy" id="356660"/>
    <lineage>
        <taxon>Bacteria</taxon>
        <taxon>Pseudomonadati</taxon>
        <taxon>Pseudomonadota</taxon>
        <taxon>Alphaproteobacteria</taxon>
        <taxon>Rhodobacterales</taxon>
        <taxon>Paracoccaceae</taxon>
        <taxon>Albimonas</taxon>
    </lineage>
</organism>
<dbReference type="RefSeq" id="WP_092685497.1">
    <property type="nucleotide sequence ID" value="NZ_FNMZ01000014.1"/>
</dbReference>
<keyword evidence="1" id="KW-0479">Metal-binding</keyword>
<feature type="region of interest" description="Disordered" evidence="3">
    <location>
        <begin position="25"/>
        <end position="45"/>
    </location>
</feature>
<dbReference type="EMBL" id="FNMZ01000014">
    <property type="protein sequence ID" value="SDX94473.1"/>
    <property type="molecule type" value="Genomic_DNA"/>
</dbReference>
<dbReference type="STRING" id="356660.SAMN05444336_11432"/>
<dbReference type="AlphaFoldDB" id="A0A1H3FTP6"/>
<dbReference type="GO" id="GO:0046872">
    <property type="term" value="F:metal ion binding"/>
    <property type="evidence" value="ECO:0007669"/>
    <property type="project" value="UniProtKB-KW"/>
</dbReference>
<protein>
    <submittedName>
        <fullName evidence="6">Uncharacterized copper-binding protein, cupredoxin-like subfamily</fullName>
    </submittedName>
</protein>
<feature type="chain" id="PRO_5011467564" evidence="4">
    <location>
        <begin position="24"/>
        <end position="181"/>
    </location>
</feature>
<sequence length="181" mass="19343">MLKSNLLRLAAAAVVATPVAAFASGSHDGGHGASPTGMPGKASAASRTIEVTLHDNYYEPETIEVKAGETVRFRIRNAGEFVHEFNIGTAEMHASHQDEMMMMMQHGVLMPDHVDMAAAKKMQASMGHGMHDDPNSVLLEPGKSGEIVWTFPEDADVAIEFACNVPGHYQSGMVGSVSIDH</sequence>
<dbReference type="PANTHER" id="PTHR38439:SF3">
    <property type="entry name" value="COPPER-RESISTANT CUPROPROTEIN COPI"/>
    <property type="match status" value="1"/>
</dbReference>
<dbReference type="Proteomes" id="UP000199118">
    <property type="component" value="Unassembled WGS sequence"/>
</dbReference>
<evidence type="ECO:0000259" key="5">
    <source>
        <dbReference type="Pfam" id="PF13473"/>
    </source>
</evidence>
<keyword evidence="2" id="KW-0186">Copper</keyword>
<proteinExistence type="predicted"/>
<name>A0A1H3FTP6_9RHOB</name>
<evidence type="ECO:0000256" key="4">
    <source>
        <dbReference type="SAM" id="SignalP"/>
    </source>
</evidence>
<keyword evidence="4" id="KW-0732">Signal</keyword>
<dbReference type="InterPro" id="IPR050845">
    <property type="entry name" value="Cu-binding_ET"/>
</dbReference>
<accession>A0A1H3FTP6</accession>
<gene>
    <name evidence="6" type="ORF">SAMN05444336_11432</name>
</gene>
<dbReference type="InterPro" id="IPR028096">
    <property type="entry name" value="EfeO_Cupredoxin"/>
</dbReference>
<dbReference type="PANTHER" id="PTHR38439">
    <property type="entry name" value="AURACYANIN-B"/>
    <property type="match status" value="1"/>
</dbReference>
<feature type="domain" description="EfeO-type cupredoxin-like" evidence="5">
    <location>
        <begin position="41"/>
        <end position="88"/>
    </location>
</feature>
<evidence type="ECO:0000313" key="7">
    <source>
        <dbReference type="Proteomes" id="UP000199118"/>
    </source>
</evidence>
<evidence type="ECO:0000313" key="6">
    <source>
        <dbReference type="EMBL" id="SDX94473.1"/>
    </source>
</evidence>
<evidence type="ECO:0000256" key="3">
    <source>
        <dbReference type="SAM" id="MobiDB-lite"/>
    </source>
</evidence>
<dbReference type="Gene3D" id="2.60.40.420">
    <property type="entry name" value="Cupredoxins - blue copper proteins"/>
    <property type="match status" value="1"/>
</dbReference>
<dbReference type="InterPro" id="IPR008972">
    <property type="entry name" value="Cupredoxin"/>
</dbReference>
<feature type="signal peptide" evidence="4">
    <location>
        <begin position="1"/>
        <end position="23"/>
    </location>
</feature>